<reference evidence="1" key="1">
    <citation type="submission" date="2019-11" db="EMBL/GenBank/DDBJ databases">
        <authorList>
            <person name="Liu Y."/>
            <person name="Hou J."/>
            <person name="Li T.-Q."/>
            <person name="Guan C.-H."/>
            <person name="Wu X."/>
            <person name="Wu H.-Z."/>
            <person name="Ling F."/>
            <person name="Zhang R."/>
            <person name="Shi X.-G."/>
            <person name="Ren J.-P."/>
            <person name="Chen E.-F."/>
            <person name="Sun J.-M."/>
        </authorList>
    </citation>
    <scope>NUCLEOTIDE SEQUENCE</scope>
    <source>
        <strain evidence="1">Adult_tree_wgs_1</strain>
        <tissue evidence="1">Leaves</tissue>
    </source>
</reference>
<evidence type="ECO:0000313" key="2">
    <source>
        <dbReference type="Proteomes" id="UP000626092"/>
    </source>
</evidence>
<dbReference type="EMBL" id="WJXA01000009">
    <property type="protein sequence ID" value="KAF7131594.1"/>
    <property type="molecule type" value="Genomic_DNA"/>
</dbReference>
<dbReference type="Proteomes" id="UP000626092">
    <property type="component" value="Unassembled WGS sequence"/>
</dbReference>
<name>A0A834GG22_RHOSS</name>
<comment type="caution">
    <text evidence="1">The sequence shown here is derived from an EMBL/GenBank/DDBJ whole genome shotgun (WGS) entry which is preliminary data.</text>
</comment>
<keyword evidence="2" id="KW-1185">Reference proteome</keyword>
<gene>
    <name evidence="1" type="ORF">RHSIM_Rhsim09G0205500</name>
</gene>
<proteinExistence type="predicted"/>
<evidence type="ECO:0000313" key="1">
    <source>
        <dbReference type="EMBL" id="KAF7131594.1"/>
    </source>
</evidence>
<organism evidence="1 2">
    <name type="scientific">Rhododendron simsii</name>
    <name type="common">Sims's rhododendron</name>
    <dbReference type="NCBI Taxonomy" id="118357"/>
    <lineage>
        <taxon>Eukaryota</taxon>
        <taxon>Viridiplantae</taxon>
        <taxon>Streptophyta</taxon>
        <taxon>Embryophyta</taxon>
        <taxon>Tracheophyta</taxon>
        <taxon>Spermatophyta</taxon>
        <taxon>Magnoliopsida</taxon>
        <taxon>eudicotyledons</taxon>
        <taxon>Gunneridae</taxon>
        <taxon>Pentapetalae</taxon>
        <taxon>asterids</taxon>
        <taxon>Ericales</taxon>
        <taxon>Ericaceae</taxon>
        <taxon>Ericoideae</taxon>
        <taxon>Rhodoreae</taxon>
        <taxon>Rhododendron</taxon>
    </lineage>
</organism>
<sequence>MYSASLFNAGKISAASELQSVFKAFIFDAVAGTSSADLTDAVLKIDKDSDGAIKLHVELGSVMLQFKSSILVETKQTFLIFGRHWVVPLFDGSGFQYRRDDDDGGTAAVVASDWRHKGGGGRRCLWGRREDADSIGERNM</sequence>
<accession>A0A834GG22</accession>
<protein>
    <submittedName>
        <fullName evidence="1">Uncharacterized protein</fullName>
    </submittedName>
</protein>
<dbReference type="AlphaFoldDB" id="A0A834GG22"/>